<evidence type="ECO:0000256" key="1">
    <source>
        <dbReference type="ARBA" id="ARBA00010122"/>
    </source>
</evidence>
<evidence type="ECO:0000259" key="8">
    <source>
        <dbReference type="PROSITE" id="PS51671"/>
    </source>
</evidence>
<sequence>MVSPSSPALSNSSDEPWIIQKFGGTSIGKFLPSICYTIVREALVGNRVAVVCSARSTDVKAKGTTSRLILASKQVLQPNSQFKQTMQEILNDHITAAKEHIKNPTVLSNLESQLKCDCDQIIQFMTALATIREVSPRSEDVIIGSGELLSCRLISAVLEDSGIPAQVVNLDNVIQTDEFTSANLTQPFYDYLAKEFSKEVIKCGDKVPVITGFFGPVPGSLLKSIGRGYTDLTAALVAVGLEAKELQIWKEVDGIFTADPRKVAKARLLPVITPEEASELTYYGSEVIHPFTMDQVIKANIPIRIKNVQNPSGQGSIIIPNLEDEPESSSSIALFIKHGYSSDLTRRHPTAVTLKDQVTVLNVTSNRKSVSYDFFANIFRVLDKHSIVIDLISTSEVHVSMAVPLPANDPSLLDAVEDLKKCAIVNISPDLSILSLVGKQMKNMVGIAAQMFGTLAKANINIEMISQGSSEINISCVIQSDLGSLALNSIHEALLEWTD</sequence>
<dbReference type="FunFam" id="3.40.1160.10:FF:000023">
    <property type="entry name" value="Probable aspartokinase"/>
    <property type="match status" value="1"/>
</dbReference>
<dbReference type="InterPro" id="IPR036393">
    <property type="entry name" value="AceGlu_kinase-like_sf"/>
</dbReference>
<evidence type="ECO:0000313" key="10">
    <source>
        <dbReference type="Proteomes" id="UP000070444"/>
    </source>
</evidence>
<dbReference type="InterPro" id="IPR005260">
    <property type="entry name" value="Asp_kin_monofn"/>
</dbReference>
<evidence type="ECO:0000313" key="9">
    <source>
        <dbReference type="EMBL" id="KXN69025.1"/>
    </source>
</evidence>
<dbReference type="Pfam" id="PF00696">
    <property type="entry name" value="AA_kinase"/>
    <property type="match status" value="1"/>
</dbReference>
<dbReference type="EMBL" id="KQ964551">
    <property type="protein sequence ID" value="KXN69025.1"/>
    <property type="molecule type" value="Genomic_DNA"/>
</dbReference>
<evidence type="ECO:0000256" key="2">
    <source>
        <dbReference type="ARBA" id="ARBA00022679"/>
    </source>
</evidence>
<dbReference type="GO" id="GO:0009088">
    <property type="term" value="P:threonine biosynthetic process"/>
    <property type="evidence" value="ECO:0007669"/>
    <property type="project" value="EnsemblFungi"/>
</dbReference>
<dbReference type="GO" id="GO:0009089">
    <property type="term" value="P:lysine biosynthetic process via diaminopimelate"/>
    <property type="evidence" value="ECO:0007669"/>
    <property type="project" value="InterPro"/>
</dbReference>
<dbReference type="NCBIfam" id="TIGR00657">
    <property type="entry name" value="asp_kinases"/>
    <property type="match status" value="1"/>
</dbReference>
<evidence type="ECO:0000256" key="6">
    <source>
        <dbReference type="ARBA" id="ARBA00047872"/>
    </source>
</evidence>
<dbReference type="GO" id="GO:0009090">
    <property type="term" value="P:homoserine biosynthetic process"/>
    <property type="evidence" value="ECO:0007669"/>
    <property type="project" value="EnsemblFungi"/>
</dbReference>
<comment type="catalytic activity">
    <reaction evidence="6 7">
        <text>L-aspartate + ATP = 4-phospho-L-aspartate + ADP</text>
        <dbReference type="Rhea" id="RHEA:23776"/>
        <dbReference type="ChEBI" id="CHEBI:29991"/>
        <dbReference type="ChEBI" id="CHEBI:30616"/>
        <dbReference type="ChEBI" id="CHEBI:57535"/>
        <dbReference type="ChEBI" id="CHEBI:456216"/>
        <dbReference type="EC" id="2.7.2.4"/>
    </reaction>
</comment>
<keyword evidence="5" id="KW-0067">ATP-binding</keyword>
<proteinExistence type="inferred from homology"/>
<keyword evidence="2 7" id="KW-0808">Transferase</keyword>
<evidence type="ECO:0000256" key="5">
    <source>
        <dbReference type="ARBA" id="ARBA00022840"/>
    </source>
</evidence>
<dbReference type="InterPro" id="IPR018042">
    <property type="entry name" value="Aspartate_kinase_CS"/>
</dbReference>
<organism evidence="9 10">
    <name type="scientific">Conidiobolus coronatus (strain ATCC 28846 / CBS 209.66 / NRRL 28638)</name>
    <name type="common">Delacroixia coronata</name>
    <dbReference type="NCBI Taxonomy" id="796925"/>
    <lineage>
        <taxon>Eukaryota</taxon>
        <taxon>Fungi</taxon>
        <taxon>Fungi incertae sedis</taxon>
        <taxon>Zoopagomycota</taxon>
        <taxon>Entomophthoromycotina</taxon>
        <taxon>Entomophthoromycetes</taxon>
        <taxon>Entomophthorales</taxon>
        <taxon>Ancylistaceae</taxon>
        <taxon>Conidiobolus</taxon>
    </lineage>
</organism>
<dbReference type="AlphaFoldDB" id="A0A137P1T8"/>
<evidence type="ECO:0000256" key="4">
    <source>
        <dbReference type="ARBA" id="ARBA00022777"/>
    </source>
</evidence>
<dbReference type="GO" id="GO:0071266">
    <property type="term" value="P:'de novo' L-methionine biosynthetic process"/>
    <property type="evidence" value="ECO:0007669"/>
    <property type="project" value="EnsemblFungi"/>
</dbReference>
<dbReference type="InterPro" id="IPR001048">
    <property type="entry name" value="Asp/Glu/Uridylate_kinase"/>
</dbReference>
<dbReference type="STRING" id="796925.A0A137P1T8"/>
<feature type="domain" description="ACT" evidence="8">
    <location>
        <begin position="436"/>
        <end position="499"/>
    </location>
</feature>
<dbReference type="InterPro" id="IPR002912">
    <property type="entry name" value="ACT_dom"/>
</dbReference>
<keyword evidence="3" id="KW-0547">Nucleotide-binding</keyword>
<dbReference type="GO" id="GO:0004072">
    <property type="term" value="F:aspartate kinase activity"/>
    <property type="evidence" value="ECO:0007669"/>
    <property type="project" value="UniProtKB-EC"/>
</dbReference>
<accession>A0A137P1T8</accession>
<dbReference type="PROSITE" id="PS00324">
    <property type="entry name" value="ASPARTOKINASE"/>
    <property type="match status" value="1"/>
</dbReference>
<reference evidence="9 10" key="1">
    <citation type="journal article" date="2015" name="Genome Biol. Evol.">
        <title>Phylogenomic analyses indicate that early fungi evolved digesting cell walls of algal ancestors of land plants.</title>
        <authorList>
            <person name="Chang Y."/>
            <person name="Wang S."/>
            <person name="Sekimoto S."/>
            <person name="Aerts A.L."/>
            <person name="Choi C."/>
            <person name="Clum A."/>
            <person name="LaButti K.M."/>
            <person name="Lindquist E.A."/>
            <person name="Yee Ngan C."/>
            <person name="Ohm R.A."/>
            <person name="Salamov A.A."/>
            <person name="Grigoriev I.V."/>
            <person name="Spatafora J.W."/>
            <person name="Berbee M.L."/>
        </authorList>
    </citation>
    <scope>NUCLEOTIDE SEQUENCE [LARGE SCALE GENOMIC DNA]</scope>
    <source>
        <strain evidence="9 10">NRRL 28638</strain>
    </source>
</reference>
<dbReference type="OMA" id="DNINIMM"/>
<dbReference type="PIRSF" id="PIRSF000726">
    <property type="entry name" value="Asp_kin"/>
    <property type="match status" value="1"/>
</dbReference>
<dbReference type="OrthoDB" id="4323675at2759"/>
<keyword evidence="10" id="KW-1185">Reference proteome</keyword>
<dbReference type="GO" id="GO:0005524">
    <property type="term" value="F:ATP binding"/>
    <property type="evidence" value="ECO:0007669"/>
    <property type="project" value="UniProtKB-KW"/>
</dbReference>
<dbReference type="PROSITE" id="PS51671">
    <property type="entry name" value="ACT"/>
    <property type="match status" value="1"/>
</dbReference>
<dbReference type="InterPro" id="IPR045865">
    <property type="entry name" value="ACT-like_dom_sf"/>
</dbReference>
<dbReference type="InterPro" id="IPR054352">
    <property type="entry name" value="ACT_Aspartokinase"/>
</dbReference>
<protein>
    <recommendedName>
        <fullName evidence="7">Aspartokinase</fullName>
        <ecNumber evidence="7">2.7.2.4</ecNumber>
    </recommendedName>
</protein>
<dbReference type="GO" id="GO:0005829">
    <property type="term" value="C:cytosol"/>
    <property type="evidence" value="ECO:0007669"/>
    <property type="project" value="TreeGrafter"/>
</dbReference>
<keyword evidence="4 7" id="KW-0418">Kinase</keyword>
<dbReference type="Gene3D" id="3.40.1160.10">
    <property type="entry name" value="Acetylglutamate kinase-like"/>
    <property type="match status" value="1"/>
</dbReference>
<dbReference type="PANTHER" id="PTHR21499">
    <property type="entry name" value="ASPARTATE KINASE"/>
    <property type="match status" value="1"/>
</dbReference>
<dbReference type="InterPro" id="IPR001341">
    <property type="entry name" value="Asp_kinase"/>
</dbReference>
<dbReference type="EC" id="2.7.2.4" evidence="7"/>
<dbReference type="PANTHER" id="PTHR21499:SF59">
    <property type="entry name" value="ASPARTOKINASE"/>
    <property type="match status" value="1"/>
</dbReference>
<evidence type="ECO:0000256" key="3">
    <source>
        <dbReference type="ARBA" id="ARBA00022741"/>
    </source>
</evidence>
<name>A0A137P1T8_CONC2</name>
<evidence type="ECO:0000256" key="7">
    <source>
        <dbReference type="RuleBase" id="RU003448"/>
    </source>
</evidence>
<dbReference type="Proteomes" id="UP000070444">
    <property type="component" value="Unassembled WGS sequence"/>
</dbReference>
<dbReference type="Pfam" id="PF22468">
    <property type="entry name" value="ACT_9"/>
    <property type="match status" value="1"/>
</dbReference>
<dbReference type="FunFam" id="3.30.2130.10:FF:000001">
    <property type="entry name" value="Bifunctional aspartokinase/homoserine dehydrogenase"/>
    <property type="match status" value="1"/>
</dbReference>
<comment type="similarity">
    <text evidence="1 7">Belongs to the aspartokinase family.</text>
</comment>
<gene>
    <name evidence="9" type="ORF">CONCODRAFT_79520</name>
</gene>
<dbReference type="Gene3D" id="3.30.2130.10">
    <property type="entry name" value="VC0802-like"/>
    <property type="match status" value="1"/>
</dbReference>
<dbReference type="SUPFAM" id="SSF53633">
    <property type="entry name" value="Carbamate kinase-like"/>
    <property type="match status" value="1"/>
</dbReference>
<dbReference type="SUPFAM" id="SSF55021">
    <property type="entry name" value="ACT-like"/>
    <property type="match status" value="2"/>
</dbReference>